<feature type="region of interest" description="Disordered" evidence="5">
    <location>
        <begin position="29"/>
        <end position="155"/>
    </location>
</feature>
<dbReference type="PROSITE" id="PS50255">
    <property type="entry name" value="CYTOCHROME_B5_2"/>
    <property type="match status" value="1"/>
</dbReference>
<reference evidence="7 8" key="1">
    <citation type="submission" date="2015-01" db="EMBL/GenBank/DDBJ databases">
        <title>The Genome Sequence of Rhinocladiella mackenzie CBS 650.93.</title>
        <authorList>
            <consortium name="The Broad Institute Genomics Platform"/>
            <person name="Cuomo C."/>
            <person name="de Hoog S."/>
            <person name="Gorbushina A."/>
            <person name="Stielow B."/>
            <person name="Teixiera M."/>
            <person name="Abouelleil A."/>
            <person name="Chapman S.B."/>
            <person name="Priest M."/>
            <person name="Young S.K."/>
            <person name="Wortman J."/>
            <person name="Nusbaum C."/>
            <person name="Birren B."/>
        </authorList>
    </citation>
    <scope>NUCLEOTIDE SEQUENCE [LARGE SCALE GENOMIC DNA]</scope>
    <source>
        <strain evidence="7 8">CBS 650.93</strain>
    </source>
</reference>
<keyword evidence="1 4" id="KW-0349">Heme</keyword>
<dbReference type="FunFam" id="3.10.120.10:FF:000001">
    <property type="entry name" value="Cytochrome b5 reductase 4"/>
    <property type="match status" value="1"/>
</dbReference>
<dbReference type="Pfam" id="PF00173">
    <property type="entry name" value="Cyt-b5"/>
    <property type="match status" value="1"/>
</dbReference>
<dbReference type="GO" id="GO:0004128">
    <property type="term" value="F:cytochrome-b5 reductase activity, acting on NAD(P)H"/>
    <property type="evidence" value="ECO:0007669"/>
    <property type="project" value="TreeGrafter"/>
</dbReference>
<dbReference type="PANTHER" id="PTHR46237:SF1">
    <property type="entry name" value="CYTOCHROME B5 REDUCTASE 4"/>
    <property type="match status" value="1"/>
</dbReference>
<feature type="compositionally biased region" description="Basic and acidic residues" evidence="5">
    <location>
        <begin position="50"/>
        <end position="64"/>
    </location>
</feature>
<keyword evidence="2 4" id="KW-0479">Metal-binding</keyword>
<sequence length="312" mass="33680">MGWIAAGCCTLIAGYVLYKYFVQENVAKDEKPPTKLSHAPVPDIPVENQTEDRDPAPKLGHDEPPADEPISFKVPSLLVKLSKAESDIPTTQEVEKPSPKPETPQISKPAPPPSPVLDRSSSPPRLKPPTFGSMPMSVPARPGSGYVRPPPSAAASFRAPTKVLPNASAAPTSSIMPPGKQVSRKVILEPGHSPLDWAALTSNSKSRLRGKDAPGNLIRVTPSRLKQQDGRKGRDAWTVYHGKVYNITPYVPFHPGGPGEIMRGAGKDAVKLFMEVHPWVNWDGMLGECLVGILVSEEEETADKSSGLDRMD</sequence>
<dbReference type="InterPro" id="IPR018506">
    <property type="entry name" value="Cyt_B5_heme-BS"/>
</dbReference>
<evidence type="ECO:0000256" key="3">
    <source>
        <dbReference type="ARBA" id="ARBA00023004"/>
    </source>
</evidence>
<dbReference type="AlphaFoldDB" id="A0A0D2FXN2"/>
<dbReference type="Proteomes" id="UP000053617">
    <property type="component" value="Unassembled WGS sequence"/>
</dbReference>
<keyword evidence="8" id="KW-1185">Reference proteome</keyword>
<dbReference type="EMBL" id="KN847477">
    <property type="protein sequence ID" value="KIX07047.1"/>
    <property type="molecule type" value="Genomic_DNA"/>
</dbReference>
<dbReference type="GO" id="GO:0020037">
    <property type="term" value="F:heme binding"/>
    <property type="evidence" value="ECO:0007669"/>
    <property type="project" value="UniProtKB-UniRule"/>
</dbReference>
<protein>
    <recommendedName>
        <fullName evidence="6">Cytochrome b5 heme-binding domain-containing protein</fullName>
    </recommendedName>
</protein>
<evidence type="ECO:0000313" key="7">
    <source>
        <dbReference type="EMBL" id="KIX07047.1"/>
    </source>
</evidence>
<feature type="domain" description="Cytochrome b5 heme-binding" evidence="6">
    <location>
        <begin position="217"/>
        <end position="295"/>
    </location>
</feature>
<dbReference type="GO" id="GO:0005737">
    <property type="term" value="C:cytoplasm"/>
    <property type="evidence" value="ECO:0007669"/>
    <property type="project" value="TreeGrafter"/>
</dbReference>
<proteinExistence type="inferred from homology"/>
<organism evidence="7 8">
    <name type="scientific">Rhinocladiella mackenziei CBS 650.93</name>
    <dbReference type="NCBI Taxonomy" id="1442369"/>
    <lineage>
        <taxon>Eukaryota</taxon>
        <taxon>Fungi</taxon>
        <taxon>Dikarya</taxon>
        <taxon>Ascomycota</taxon>
        <taxon>Pezizomycotina</taxon>
        <taxon>Eurotiomycetes</taxon>
        <taxon>Chaetothyriomycetidae</taxon>
        <taxon>Chaetothyriales</taxon>
        <taxon>Herpotrichiellaceae</taxon>
        <taxon>Rhinocladiella</taxon>
    </lineage>
</organism>
<dbReference type="PROSITE" id="PS00191">
    <property type="entry name" value="CYTOCHROME_B5_1"/>
    <property type="match status" value="1"/>
</dbReference>
<dbReference type="InterPro" id="IPR036400">
    <property type="entry name" value="Cyt_B5-like_heme/steroid_sf"/>
</dbReference>
<evidence type="ECO:0000256" key="1">
    <source>
        <dbReference type="ARBA" id="ARBA00022617"/>
    </source>
</evidence>
<dbReference type="HOGENOM" id="CLU_046313_0_0_1"/>
<name>A0A0D2FXN2_9EURO</name>
<dbReference type="SUPFAM" id="SSF55856">
    <property type="entry name" value="Cytochrome b5-like heme/steroid binding domain"/>
    <property type="match status" value="1"/>
</dbReference>
<evidence type="ECO:0000259" key="6">
    <source>
        <dbReference type="PROSITE" id="PS50255"/>
    </source>
</evidence>
<dbReference type="InterPro" id="IPR001199">
    <property type="entry name" value="Cyt_B5-like_heme/steroid-bd"/>
</dbReference>
<dbReference type="OrthoDB" id="432299at2759"/>
<dbReference type="InterPro" id="IPR051872">
    <property type="entry name" value="Cytochrome_b5/Flavoprotein_Rdt"/>
</dbReference>
<keyword evidence="3 4" id="KW-0408">Iron</keyword>
<dbReference type="Gene3D" id="3.10.120.10">
    <property type="entry name" value="Cytochrome b5-like heme/steroid binding domain"/>
    <property type="match status" value="1"/>
</dbReference>
<comment type="similarity">
    <text evidence="4">Belongs to the cytochrome b5 family.</text>
</comment>
<dbReference type="RefSeq" id="XP_013274183.1">
    <property type="nucleotide sequence ID" value="XM_013418729.1"/>
</dbReference>
<dbReference type="VEuPathDB" id="FungiDB:Z518_05024"/>
<dbReference type="STRING" id="1442369.A0A0D2FXN2"/>
<dbReference type="SMART" id="SM01117">
    <property type="entry name" value="Cyt-b5"/>
    <property type="match status" value="1"/>
</dbReference>
<evidence type="ECO:0000256" key="2">
    <source>
        <dbReference type="ARBA" id="ARBA00022723"/>
    </source>
</evidence>
<evidence type="ECO:0000256" key="4">
    <source>
        <dbReference type="RuleBase" id="RU362121"/>
    </source>
</evidence>
<evidence type="ECO:0000256" key="5">
    <source>
        <dbReference type="SAM" id="MobiDB-lite"/>
    </source>
</evidence>
<accession>A0A0D2FXN2</accession>
<dbReference type="PANTHER" id="PTHR46237">
    <property type="entry name" value="CYTOCHROME B5 REDUCTASE 4 FAMILY MEMBER"/>
    <property type="match status" value="1"/>
</dbReference>
<dbReference type="GeneID" id="25293095"/>
<dbReference type="GO" id="GO:0046872">
    <property type="term" value="F:metal ion binding"/>
    <property type="evidence" value="ECO:0007669"/>
    <property type="project" value="UniProtKB-UniRule"/>
</dbReference>
<gene>
    <name evidence="7" type="ORF">Z518_05024</name>
</gene>
<evidence type="ECO:0000313" key="8">
    <source>
        <dbReference type="Proteomes" id="UP000053617"/>
    </source>
</evidence>